<reference evidence="1" key="1">
    <citation type="journal article" date="2014" name="Front. Microbiol.">
        <title>High frequency of phylogenetically diverse reductive dehalogenase-homologous genes in deep subseafloor sedimentary metagenomes.</title>
        <authorList>
            <person name="Kawai M."/>
            <person name="Futagami T."/>
            <person name="Toyoda A."/>
            <person name="Takaki Y."/>
            <person name="Nishi S."/>
            <person name="Hori S."/>
            <person name="Arai W."/>
            <person name="Tsubouchi T."/>
            <person name="Morono Y."/>
            <person name="Uchiyama I."/>
            <person name="Ito T."/>
            <person name="Fujiyama A."/>
            <person name="Inagaki F."/>
            <person name="Takami H."/>
        </authorList>
    </citation>
    <scope>NUCLEOTIDE SEQUENCE</scope>
    <source>
        <strain evidence="1">Expedition CK06-06</strain>
    </source>
</reference>
<accession>X1DVR0</accession>
<dbReference type="EMBL" id="BART01034913">
    <property type="protein sequence ID" value="GAH09014.1"/>
    <property type="molecule type" value="Genomic_DNA"/>
</dbReference>
<sequence length="171" mass="19511">MIHEQYICKNCILVDGSFGIELNSEGICNYCEDPAYKTTNWWKTQITEKMKESGLRDWNSIIELMRSRQEEKKYDCIVGFSGGKDSTALLYTVIHDYGFNPLAVTIDSGFIPDTAFENMKDTLKKISVDHIVIDGAKETFRKLYQWVFTNQDSNDLTLTRSLCSISCCGIS</sequence>
<dbReference type="Gene3D" id="3.40.50.620">
    <property type="entry name" value="HUPs"/>
    <property type="match status" value="1"/>
</dbReference>
<dbReference type="InterPro" id="IPR052188">
    <property type="entry name" value="Ni-pincer_cofactor_biosynth"/>
</dbReference>
<dbReference type="PANTHER" id="PTHR43169:SF3">
    <property type="entry name" value="ATPASE, PP-LOOP SUPERFAMILY-RELATED"/>
    <property type="match status" value="1"/>
</dbReference>
<comment type="caution">
    <text evidence="1">The sequence shown here is derived from an EMBL/GenBank/DDBJ whole genome shotgun (WGS) entry which is preliminary data.</text>
</comment>
<gene>
    <name evidence="1" type="ORF">S01H4_59512</name>
</gene>
<protein>
    <recommendedName>
        <fullName evidence="2">Phosphoadenosine phosphosulphate reductase domain-containing protein</fullName>
    </recommendedName>
</protein>
<organism evidence="1">
    <name type="scientific">marine sediment metagenome</name>
    <dbReference type="NCBI Taxonomy" id="412755"/>
    <lineage>
        <taxon>unclassified sequences</taxon>
        <taxon>metagenomes</taxon>
        <taxon>ecological metagenomes</taxon>
    </lineage>
</organism>
<dbReference type="InterPro" id="IPR014729">
    <property type="entry name" value="Rossmann-like_a/b/a_fold"/>
</dbReference>
<evidence type="ECO:0000313" key="1">
    <source>
        <dbReference type="EMBL" id="GAH09014.1"/>
    </source>
</evidence>
<evidence type="ECO:0008006" key="2">
    <source>
        <dbReference type="Google" id="ProtNLM"/>
    </source>
</evidence>
<dbReference type="SUPFAM" id="SSF52402">
    <property type="entry name" value="Adenine nucleotide alpha hydrolases-like"/>
    <property type="match status" value="1"/>
</dbReference>
<dbReference type="PANTHER" id="PTHR43169">
    <property type="entry name" value="EXSB FAMILY PROTEIN"/>
    <property type="match status" value="1"/>
</dbReference>
<dbReference type="AlphaFoldDB" id="X1DVR0"/>
<name>X1DVR0_9ZZZZ</name>
<proteinExistence type="predicted"/>